<dbReference type="Proteomes" id="UP000003503">
    <property type="component" value="Unassembled WGS sequence"/>
</dbReference>
<dbReference type="PANTHER" id="PTHR22916">
    <property type="entry name" value="GLYCOSYLTRANSFERASE"/>
    <property type="match status" value="1"/>
</dbReference>
<evidence type="ECO:0000259" key="3">
    <source>
        <dbReference type="Pfam" id="PF00535"/>
    </source>
</evidence>
<dbReference type="PANTHER" id="PTHR22916:SF51">
    <property type="entry name" value="GLYCOSYLTRANSFERASE EPSH-RELATED"/>
    <property type="match status" value="1"/>
</dbReference>
<evidence type="ECO:0000313" key="5">
    <source>
        <dbReference type="Proteomes" id="UP000003503"/>
    </source>
</evidence>
<evidence type="ECO:0000256" key="1">
    <source>
        <dbReference type="ARBA" id="ARBA00022676"/>
    </source>
</evidence>
<dbReference type="Gene3D" id="3.90.550.10">
    <property type="entry name" value="Spore Coat Polysaccharide Biosynthesis Protein SpsA, Chain A"/>
    <property type="match status" value="1"/>
</dbReference>
<organism evidence="4 5">
    <name type="scientific">Dialister micraerophilus DSM 19965</name>
    <dbReference type="NCBI Taxonomy" id="888062"/>
    <lineage>
        <taxon>Bacteria</taxon>
        <taxon>Bacillati</taxon>
        <taxon>Bacillota</taxon>
        <taxon>Negativicutes</taxon>
        <taxon>Veillonellales</taxon>
        <taxon>Veillonellaceae</taxon>
        <taxon>Dialister</taxon>
    </lineage>
</organism>
<comment type="caution">
    <text evidence="4">The sequence shown here is derived from an EMBL/GenBank/DDBJ whole genome shotgun (WGS) entry which is preliminary data.</text>
</comment>
<feature type="domain" description="Glycosyltransferase 2-like" evidence="3">
    <location>
        <begin position="9"/>
        <end position="168"/>
    </location>
</feature>
<evidence type="ECO:0000313" key="4">
    <source>
        <dbReference type="EMBL" id="EGF14241.1"/>
    </source>
</evidence>
<dbReference type="eggNOG" id="COG0463">
    <property type="taxonomic scope" value="Bacteria"/>
</dbReference>
<evidence type="ECO:0000256" key="2">
    <source>
        <dbReference type="ARBA" id="ARBA00022679"/>
    </source>
</evidence>
<dbReference type="STRING" id="888062.HMPREF9083_0692"/>
<gene>
    <name evidence="4" type="ORF">HMPREF9083_0692</name>
</gene>
<keyword evidence="1" id="KW-0328">Glycosyltransferase</keyword>
<dbReference type="Pfam" id="PF00535">
    <property type="entry name" value="Glycos_transf_2"/>
    <property type="match status" value="1"/>
</dbReference>
<dbReference type="SUPFAM" id="SSF53448">
    <property type="entry name" value="Nucleotide-diphospho-sugar transferases"/>
    <property type="match status" value="1"/>
</dbReference>
<keyword evidence="5" id="KW-1185">Reference proteome</keyword>
<accession>F2BWX4</accession>
<dbReference type="InterPro" id="IPR001173">
    <property type="entry name" value="Glyco_trans_2-like"/>
</dbReference>
<dbReference type="HOGENOM" id="CLU_025996_25_0_9"/>
<dbReference type="EMBL" id="AFBB01000012">
    <property type="protein sequence ID" value="EGF14241.1"/>
    <property type="molecule type" value="Genomic_DNA"/>
</dbReference>
<dbReference type="CDD" id="cd00761">
    <property type="entry name" value="Glyco_tranf_GTA_type"/>
    <property type="match status" value="1"/>
</dbReference>
<dbReference type="InterPro" id="IPR029044">
    <property type="entry name" value="Nucleotide-diphossugar_trans"/>
</dbReference>
<sequence>MKIYNPLISVIIPIYMAENFLHRCVDSVINQTYKNLEIILINDGSKDKSGIICDEYAKKDTRIKVIHQENQGVSAARNKGLDIAKGEFIYFLDSDDYISLNAFEKLINVQKEENYDIVASGHYSVHGNKYIVKSKNWEKKSTDFEIIRKKILLNKYPNFCAGKLFRKKLWNNLRFPIGIISEDMYACARFFMIAKSACVISDPLYFYTAENVNSLANGANISSLVNSKYGNFFAWKDRENLAQKYMPSFLKICRNSVTINAVRALIMNYHTHIIEQKKCDEMITYLKENKDVKLPFAKNFQRNIILNNNKICLNFLVFLINMFYFSELFYVERSLNVSIKNKTL</sequence>
<proteinExistence type="predicted"/>
<reference evidence="4 5" key="1">
    <citation type="submission" date="2011-02" db="EMBL/GenBank/DDBJ databases">
        <authorList>
            <person name="Muzny D."/>
            <person name="Qin X."/>
            <person name="Deng J."/>
            <person name="Jiang H."/>
            <person name="Liu Y."/>
            <person name="Qu J."/>
            <person name="Song X.-Z."/>
            <person name="Zhang L."/>
            <person name="Thornton R."/>
            <person name="Coyle M."/>
            <person name="Francisco L."/>
            <person name="Jackson L."/>
            <person name="Javaid M."/>
            <person name="Korchina V."/>
            <person name="Kovar C."/>
            <person name="Mata R."/>
            <person name="Mathew T."/>
            <person name="Ngo R."/>
            <person name="Nguyen L."/>
            <person name="Nguyen N."/>
            <person name="Okwuonu G."/>
            <person name="Ongeri F."/>
            <person name="Pham C."/>
            <person name="Simmons D."/>
            <person name="Wilczek-Boney K."/>
            <person name="Hale W."/>
            <person name="Jakkamsetti A."/>
            <person name="Pham P."/>
            <person name="Ruth R."/>
            <person name="San Lucas F."/>
            <person name="Warren J."/>
            <person name="Zhang J."/>
            <person name="Zhao Z."/>
            <person name="Zhou C."/>
            <person name="Zhu D."/>
            <person name="Lee S."/>
            <person name="Bess C."/>
            <person name="Blankenburg K."/>
            <person name="Forbes L."/>
            <person name="Fu Q."/>
            <person name="Gubbala S."/>
            <person name="Hirani K."/>
            <person name="Jayaseelan J.C."/>
            <person name="Lara F."/>
            <person name="Munidasa M."/>
            <person name="Palculict T."/>
            <person name="Patil S."/>
            <person name="Pu L.-L."/>
            <person name="Saada N."/>
            <person name="Tang L."/>
            <person name="Weissenberger G."/>
            <person name="Zhu Y."/>
            <person name="Hemphill L."/>
            <person name="Shang Y."/>
            <person name="Youmans B."/>
            <person name="Ayvaz T."/>
            <person name="Ross M."/>
            <person name="Santibanez J."/>
            <person name="Aqrawi P."/>
            <person name="Gross S."/>
            <person name="Joshi V."/>
            <person name="Fowler G."/>
            <person name="Nazareth L."/>
            <person name="Reid J."/>
            <person name="Worley K."/>
            <person name="Petrosino J."/>
            <person name="Highlander S."/>
            <person name="Gibbs R."/>
        </authorList>
    </citation>
    <scope>NUCLEOTIDE SEQUENCE [LARGE SCALE GENOMIC DNA]</scope>
    <source>
        <strain evidence="4 5">DSM 19965</strain>
    </source>
</reference>
<name>F2BWX4_9FIRM</name>
<dbReference type="AlphaFoldDB" id="F2BWX4"/>
<dbReference type="GO" id="GO:0016757">
    <property type="term" value="F:glycosyltransferase activity"/>
    <property type="evidence" value="ECO:0007669"/>
    <property type="project" value="UniProtKB-KW"/>
</dbReference>
<keyword evidence="2 4" id="KW-0808">Transferase</keyword>
<protein>
    <submittedName>
        <fullName evidence="4">Group 2 glycosyl transferase</fullName>
    </submittedName>
</protein>
<dbReference type="RefSeq" id="WP_007555999.1">
    <property type="nucleotide sequence ID" value="NZ_GL878519.1"/>
</dbReference>